<dbReference type="PANTHER" id="PTHR30348:SF13">
    <property type="entry name" value="UPF0759 PROTEIN YUNF"/>
    <property type="match status" value="1"/>
</dbReference>
<proteinExistence type="predicted"/>
<dbReference type="SUPFAM" id="SSF117396">
    <property type="entry name" value="TM1631-like"/>
    <property type="match status" value="1"/>
</dbReference>
<name>A0A6J6Q0U8_9ZZZZ</name>
<evidence type="ECO:0000313" key="1">
    <source>
        <dbReference type="EMBL" id="CAB4704627.1"/>
    </source>
</evidence>
<dbReference type="EMBL" id="CAEZXP010000005">
    <property type="protein sequence ID" value="CAB4704627.1"/>
    <property type="molecule type" value="Genomic_DNA"/>
</dbReference>
<reference evidence="1" key="1">
    <citation type="submission" date="2020-05" db="EMBL/GenBank/DDBJ databases">
        <authorList>
            <person name="Chiriac C."/>
            <person name="Salcher M."/>
            <person name="Ghai R."/>
            <person name="Kavagutti S V."/>
        </authorList>
    </citation>
    <scope>NUCLEOTIDE SEQUENCE</scope>
</reference>
<organism evidence="1">
    <name type="scientific">freshwater metagenome</name>
    <dbReference type="NCBI Taxonomy" id="449393"/>
    <lineage>
        <taxon>unclassified sequences</taxon>
        <taxon>metagenomes</taxon>
        <taxon>ecological metagenomes</taxon>
    </lineage>
</organism>
<sequence>MASAVRIGTCSWADETLSKIWYPKGLPAGERLAWYAEHYSTVEVDSTFYRVPDRTMVQRWADRTPDDFVMHIKAFGVMTRHPVRIEQVPPHLRDGMPVDERGRVDRPPPELRAAIFGEFWRALEPLRETGKLGGILFQLPPYLEWKPAVLDYLEWAQSMMRGDRMLVEFRNRSFFEEGVRDEMLRFLEGRGMSYVTVDAPRLAAKNVPLTVVAATSPLAYVRFHGRNAATWNARGGSAAKRFDYTYSEDELREWVEPLRELSSQANETYAFFNNNNQTDGVAQAPAGANLLMKLLEDDGVAVG</sequence>
<dbReference type="InterPro" id="IPR002763">
    <property type="entry name" value="DUF72"/>
</dbReference>
<dbReference type="Gene3D" id="3.20.20.410">
    <property type="entry name" value="Protein of unknown function UPF0759"/>
    <property type="match status" value="1"/>
</dbReference>
<dbReference type="Pfam" id="PF01904">
    <property type="entry name" value="DUF72"/>
    <property type="match status" value="1"/>
</dbReference>
<protein>
    <submittedName>
        <fullName evidence="1">Unannotated protein</fullName>
    </submittedName>
</protein>
<dbReference type="PANTHER" id="PTHR30348">
    <property type="entry name" value="UNCHARACTERIZED PROTEIN YECE"/>
    <property type="match status" value="1"/>
</dbReference>
<gene>
    <name evidence="1" type="ORF">UFOPK2399_01587</name>
</gene>
<dbReference type="AlphaFoldDB" id="A0A6J6Q0U8"/>
<accession>A0A6J6Q0U8</accession>
<dbReference type="InterPro" id="IPR036520">
    <property type="entry name" value="UPF0759_sf"/>
</dbReference>